<feature type="transmembrane region" description="Helical" evidence="8">
    <location>
        <begin position="69"/>
        <end position="92"/>
    </location>
</feature>
<feature type="transmembrane region" description="Helical" evidence="8">
    <location>
        <begin position="132"/>
        <end position="155"/>
    </location>
</feature>
<dbReference type="InterPro" id="IPR037185">
    <property type="entry name" value="EmrE-like"/>
</dbReference>
<evidence type="ECO:0000256" key="1">
    <source>
        <dbReference type="ARBA" id="ARBA00004651"/>
    </source>
</evidence>
<feature type="transmembrane region" description="Helical" evidence="8">
    <location>
        <begin position="39"/>
        <end position="57"/>
    </location>
</feature>
<evidence type="ECO:0000259" key="9">
    <source>
        <dbReference type="Pfam" id="PF00892"/>
    </source>
</evidence>
<protein>
    <submittedName>
        <fullName evidence="10">EamA family transporter RarD</fullName>
    </submittedName>
</protein>
<evidence type="ECO:0000256" key="8">
    <source>
        <dbReference type="SAM" id="Phobius"/>
    </source>
</evidence>
<sequence length="296" mass="30838">MTAAPSRRGLMLGIAAYVMWGFLPLYLKLLAGVPAVQILAHRILWSLLLLGLIVLVARRLRGIVAAARGRVLAMLAVSAALIAVNWFVYIYAVGNGHTIAASLGYFINPLVNVGLGVAILGERLRRMQGVAIALAAAGVLVMAVAGGVGALWVPLTLALSFGTYGLVRKVVAIDALGGLTVETLLLAPPALAVLLLAGQGGDAAFGHDLRIDLMLIGAGAITAAPLLMFAAAARSMPYSTLGLLQYIAPSLQFGEAVWLFGEPLHGFHIVTFALIWCGCALFAWDGLRAARAGGVR</sequence>
<keyword evidence="11" id="KW-1185">Reference proteome</keyword>
<comment type="caution">
    <text evidence="10">The sequence shown here is derived from an EMBL/GenBank/DDBJ whole genome shotgun (WGS) entry which is preliminary data.</text>
</comment>
<dbReference type="Proteomes" id="UP000732399">
    <property type="component" value="Unassembled WGS sequence"/>
</dbReference>
<evidence type="ECO:0000256" key="5">
    <source>
        <dbReference type="ARBA" id="ARBA00022692"/>
    </source>
</evidence>
<keyword evidence="5 8" id="KW-0812">Transmembrane</keyword>
<feature type="transmembrane region" description="Helical" evidence="8">
    <location>
        <begin position="209"/>
        <end position="233"/>
    </location>
</feature>
<keyword evidence="6 8" id="KW-1133">Transmembrane helix</keyword>
<comment type="subcellular location">
    <subcellularLocation>
        <location evidence="1">Cell membrane</location>
        <topology evidence="1">Multi-pass membrane protein</topology>
    </subcellularLocation>
</comment>
<feature type="transmembrane region" description="Helical" evidence="8">
    <location>
        <begin position="175"/>
        <end position="197"/>
    </location>
</feature>
<feature type="transmembrane region" description="Helical" evidence="8">
    <location>
        <begin position="267"/>
        <end position="287"/>
    </location>
</feature>
<comment type="similarity">
    <text evidence="2">Belongs to the EamA transporter family.</text>
</comment>
<feature type="transmembrane region" description="Helical" evidence="8">
    <location>
        <begin position="9"/>
        <end position="27"/>
    </location>
</feature>
<evidence type="ECO:0000313" key="11">
    <source>
        <dbReference type="Proteomes" id="UP000732399"/>
    </source>
</evidence>
<feature type="transmembrane region" description="Helical" evidence="8">
    <location>
        <begin position="98"/>
        <end position="120"/>
    </location>
</feature>
<feature type="domain" description="EamA" evidence="9">
    <location>
        <begin position="8"/>
        <end position="142"/>
    </location>
</feature>
<evidence type="ECO:0000256" key="3">
    <source>
        <dbReference type="ARBA" id="ARBA00022448"/>
    </source>
</evidence>
<dbReference type="InterPro" id="IPR004626">
    <property type="entry name" value="RarD"/>
</dbReference>
<evidence type="ECO:0000313" key="10">
    <source>
        <dbReference type="EMBL" id="NJR78060.1"/>
    </source>
</evidence>
<name>A0ABX1CJ89_9SPHN</name>
<evidence type="ECO:0000256" key="6">
    <source>
        <dbReference type="ARBA" id="ARBA00022989"/>
    </source>
</evidence>
<gene>
    <name evidence="10" type="primary">rarD</name>
    <name evidence="10" type="ORF">HBH26_05440</name>
</gene>
<proteinExistence type="inferred from homology"/>
<reference evidence="10 11" key="1">
    <citation type="submission" date="2020-03" db="EMBL/GenBank/DDBJ databases">
        <authorList>
            <person name="Wang L."/>
            <person name="He N."/>
            <person name="Li Y."/>
            <person name="Fang Y."/>
            <person name="Zhang F."/>
        </authorList>
    </citation>
    <scope>NUCLEOTIDE SEQUENCE [LARGE SCALE GENOMIC DNA]</scope>
    <source>
        <strain evidence="10 11">36D10-4-7</strain>
    </source>
</reference>
<dbReference type="InterPro" id="IPR000620">
    <property type="entry name" value="EamA_dom"/>
</dbReference>
<evidence type="ECO:0000256" key="4">
    <source>
        <dbReference type="ARBA" id="ARBA00022475"/>
    </source>
</evidence>
<organism evidence="10 11">
    <name type="scientific">Sphingomonas corticis</name>
    <dbReference type="NCBI Taxonomy" id="2722791"/>
    <lineage>
        <taxon>Bacteria</taxon>
        <taxon>Pseudomonadati</taxon>
        <taxon>Pseudomonadota</taxon>
        <taxon>Alphaproteobacteria</taxon>
        <taxon>Sphingomonadales</taxon>
        <taxon>Sphingomonadaceae</taxon>
        <taxon>Sphingomonas</taxon>
    </lineage>
</organism>
<keyword evidence="4" id="KW-1003">Cell membrane</keyword>
<dbReference type="SUPFAM" id="SSF103481">
    <property type="entry name" value="Multidrug resistance efflux transporter EmrE"/>
    <property type="match status" value="2"/>
</dbReference>
<dbReference type="NCBIfam" id="TIGR00688">
    <property type="entry name" value="rarD"/>
    <property type="match status" value="1"/>
</dbReference>
<keyword evidence="3" id="KW-0813">Transport</keyword>
<evidence type="ECO:0000256" key="7">
    <source>
        <dbReference type="ARBA" id="ARBA00023136"/>
    </source>
</evidence>
<dbReference type="Pfam" id="PF00892">
    <property type="entry name" value="EamA"/>
    <property type="match status" value="1"/>
</dbReference>
<accession>A0ABX1CJ89</accession>
<dbReference type="RefSeq" id="WP_168133602.1">
    <property type="nucleotide sequence ID" value="NZ_JAAVJH010000003.1"/>
</dbReference>
<evidence type="ECO:0000256" key="2">
    <source>
        <dbReference type="ARBA" id="ARBA00007362"/>
    </source>
</evidence>
<dbReference type="EMBL" id="JAAVJH010000003">
    <property type="protein sequence ID" value="NJR78060.1"/>
    <property type="molecule type" value="Genomic_DNA"/>
</dbReference>
<keyword evidence="7 8" id="KW-0472">Membrane</keyword>